<evidence type="ECO:0000256" key="9">
    <source>
        <dbReference type="ARBA" id="ARBA00049515"/>
    </source>
</evidence>
<dbReference type="GO" id="GO:0005739">
    <property type="term" value="C:mitochondrion"/>
    <property type="evidence" value="ECO:0007669"/>
    <property type="project" value="TreeGrafter"/>
</dbReference>
<keyword evidence="3" id="KW-0436">Ligase</keyword>
<evidence type="ECO:0000256" key="5">
    <source>
        <dbReference type="ARBA" id="ARBA00022840"/>
    </source>
</evidence>
<name>X6NW72_RETFI</name>
<keyword evidence="6" id="KW-0648">Protein biosynthesis</keyword>
<dbReference type="GO" id="GO:0006435">
    <property type="term" value="P:threonyl-tRNA aminoacylation"/>
    <property type="evidence" value="ECO:0007669"/>
    <property type="project" value="TreeGrafter"/>
</dbReference>
<protein>
    <recommendedName>
        <fullName evidence="2">threonine--tRNA ligase</fullName>
        <ecNumber evidence="2">6.1.1.3</ecNumber>
    </recommendedName>
    <alternativeName>
        <fullName evidence="8">Threonyl-tRNA synthetase</fullName>
    </alternativeName>
</protein>
<dbReference type="EC" id="6.1.1.3" evidence="2"/>
<dbReference type="OMA" id="AFETTPM"/>
<dbReference type="Proteomes" id="UP000023152">
    <property type="component" value="Unassembled WGS sequence"/>
</dbReference>
<dbReference type="InterPro" id="IPR012675">
    <property type="entry name" value="Beta-grasp_dom_sf"/>
</dbReference>
<keyword evidence="5" id="KW-0067">ATP-binding</keyword>
<evidence type="ECO:0000256" key="3">
    <source>
        <dbReference type="ARBA" id="ARBA00022598"/>
    </source>
</evidence>
<proteinExistence type="inferred from homology"/>
<dbReference type="OrthoDB" id="5423599at2759"/>
<keyword evidence="4" id="KW-0547">Nucleotide-binding</keyword>
<keyword evidence="7" id="KW-0030">Aminoacyl-tRNA synthetase</keyword>
<evidence type="ECO:0000256" key="8">
    <source>
        <dbReference type="ARBA" id="ARBA00031900"/>
    </source>
</evidence>
<dbReference type="SUPFAM" id="SSF81271">
    <property type="entry name" value="TGS-like"/>
    <property type="match status" value="1"/>
</dbReference>
<evidence type="ECO:0000256" key="2">
    <source>
        <dbReference type="ARBA" id="ARBA00013163"/>
    </source>
</evidence>
<evidence type="ECO:0000256" key="6">
    <source>
        <dbReference type="ARBA" id="ARBA00022917"/>
    </source>
</evidence>
<feature type="non-terminal residue" evidence="11">
    <location>
        <position position="199"/>
    </location>
</feature>
<comment type="catalytic activity">
    <reaction evidence="9">
        <text>tRNA(Thr) + L-threonine + ATP = L-threonyl-tRNA(Thr) + AMP + diphosphate + H(+)</text>
        <dbReference type="Rhea" id="RHEA:24624"/>
        <dbReference type="Rhea" id="RHEA-COMP:9670"/>
        <dbReference type="Rhea" id="RHEA-COMP:9704"/>
        <dbReference type="ChEBI" id="CHEBI:15378"/>
        <dbReference type="ChEBI" id="CHEBI:30616"/>
        <dbReference type="ChEBI" id="CHEBI:33019"/>
        <dbReference type="ChEBI" id="CHEBI:57926"/>
        <dbReference type="ChEBI" id="CHEBI:78442"/>
        <dbReference type="ChEBI" id="CHEBI:78534"/>
        <dbReference type="ChEBI" id="CHEBI:456215"/>
        <dbReference type="EC" id="6.1.1.3"/>
    </reaction>
</comment>
<comment type="similarity">
    <text evidence="1">Belongs to the class-II aminoacyl-tRNA synthetase family.</text>
</comment>
<evidence type="ECO:0000256" key="4">
    <source>
        <dbReference type="ARBA" id="ARBA00022741"/>
    </source>
</evidence>
<reference evidence="11 12" key="1">
    <citation type="journal article" date="2013" name="Curr. Biol.">
        <title>The Genome of the Foraminiferan Reticulomyxa filosa.</title>
        <authorList>
            <person name="Glockner G."/>
            <person name="Hulsmann N."/>
            <person name="Schleicher M."/>
            <person name="Noegel A.A."/>
            <person name="Eichinger L."/>
            <person name="Gallinger C."/>
            <person name="Pawlowski J."/>
            <person name="Sierra R."/>
            <person name="Euteneuer U."/>
            <person name="Pillet L."/>
            <person name="Moustafa A."/>
            <person name="Platzer M."/>
            <person name="Groth M."/>
            <person name="Szafranski K."/>
            <person name="Schliwa M."/>
        </authorList>
    </citation>
    <scope>NUCLEOTIDE SEQUENCE [LARGE SCALE GENOMIC DNA]</scope>
</reference>
<dbReference type="Gene3D" id="3.30.980.10">
    <property type="entry name" value="Threonyl-trna Synthetase, Chain A, domain 2"/>
    <property type="match status" value="1"/>
</dbReference>
<dbReference type="PROSITE" id="PS51880">
    <property type="entry name" value="TGS"/>
    <property type="match status" value="1"/>
</dbReference>
<dbReference type="AlphaFoldDB" id="X6NW72"/>
<feature type="domain" description="TGS" evidence="10">
    <location>
        <begin position="38"/>
        <end position="100"/>
    </location>
</feature>
<evidence type="ECO:0000313" key="11">
    <source>
        <dbReference type="EMBL" id="ETO30241.1"/>
    </source>
</evidence>
<dbReference type="InterPro" id="IPR018163">
    <property type="entry name" value="Thr/Ala-tRNA-synth_IIc_edit"/>
</dbReference>
<evidence type="ECO:0000256" key="1">
    <source>
        <dbReference type="ARBA" id="ARBA00008226"/>
    </source>
</evidence>
<comment type="caution">
    <text evidence="11">The sequence shown here is derived from an EMBL/GenBank/DDBJ whole genome shotgun (WGS) entry which is preliminary data.</text>
</comment>
<dbReference type="GO" id="GO:0004829">
    <property type="term" value="F:threonine-tRNA ligase activity"/>
    <property type="evidence" value="ECO:0007669"/>
    <property type="project" value="UniProtKB-EC"/>
</dbReference>
<dbReference type="CDD" id="cd01667">
    <property type="entry name" value="TGS_ThrRS"/>
    <property type="match status" value="1"/>
</dbReference>
<organism evidence="11 12">
    <name type="scientific">Reticulomyxa filosa</name>
    <dbReference type="NCBI Taxonomy" id="46433"/>
    <lineage>
        <taxon>Eukaryota</taxon>
        <taxon>Sar</taxon>
        <taxon>Rhizaria</taxon>
        <taxon>Retaria</taxon>
        <taxon>Foraminifera</taxon>
        <taxon>Monothalamids</taxon>
        <taxon>Reticulomyxidae</taxon>
        <taxon>Reticulomyxa</taxon>
    </lineage>
</organism>
<dbReference type="PANTHER" id="PTHR11451:SF46">
    <property type="entry name" value="THREONINE--TRNA LIGASE"/>
    <property type="match status" value="1"/>
</dbReference>
<dbReference type="PANTHER" id="PTHR11451">
    <property type="entry name" value="THREONINE-TRNA LIGASE"/>
    <property type="match status" value="1"/>
</dbReference>
<dbReference type="InterPro" id="IPR004095">
    <property type="entry name" value="TGS"/>
</dbReference>
<keyword evidence="12" id="KW-1185">Reference proteome</keyword>
<dbReference type="Pfam" id="PF02824">
    <property type="entry name" value="TGS"/>
    <property type="match status" value="1"/>
</dbReference>
<dbReference type="InterPro" id="IPR012676">
    <property type="entry name" value="TGS-like"/>
</dbReference>
<gene>
    <name evidence="11" type="ORF">RFI_06878</name>
</gene>
<evidence type="ECO:0000313" key="12">
    <source>
        <dbReference type="Proteomes" id="UP000023152"/>
    </source>
</evidence>
<evidence type="ECO:0000256" key="7">
    <source>
        <dbReference type="ARBA" id="ARBA00023146"/>
    </source>
</evidence>
<accession>X6NW72</accession>
<dbReference type="Gene3D" id="3.10.20.30">
    <property type="match status" value="1"/>
</dbReference>
<dbReference type="EMBL" id="ASPP01005597">
    <property type="protein sequence ID" value="ETO30241.1"/>
    <property type="molecule type" value="Genomic_DNA"/>
</dbReference>
<evidence type="ECO:0000259" key="10">
    <source>
        <dbReference type="PROSITE" id="PS51880"/>
    </source>
</evidence>
<sequence>MEPQLKDHLTELEFIHNRVQMFEKLYARQQENYAKMAKPIRVTLDDGQCMEGVAFKTTPLDIVLKKSKELSKKAIVAKVDNELFDLTRPLEHDCKLEILTFDSDDGKQVFWHSSSHVLGECLERLFKGQLTVGPPLDPSQSLHNGGFYYDVDTSALGIDGNVSDHHYAAIEELIKTITKEKHPFYRVVLTKEEALEMFK</sequence>
<dbReference type="SUPFAM" id="SSF55186">
    <property type="entry name" value="ThrRS/AlaRS common domain"/>
    <property type="match status" value="1"/>
</dbReference>
<dbReference type="FunFam" id="3.10.20.30:FF:000006">
    <property type="entry name" value="Threonine--tRNA ligase, cytoplasmic"/>
    <property type="match status" value="1"/>
</dbReference>
<dbReference type="GO" id="GO:0005524">
    <property type="term" value="F:ATP binding"/>
    <property type="evidence" value="ECO:0007669"/>
    <property type="project" value="UniProtKB-KW"/>
</dbReference>